<name>A0A3P3ZIE5_LEIBR</name>
<evidence type="ECO:0000313" key="2">
    <source>
        <dbReference type="EMBL" id="SYZ70033.1"/>
    </source>
</evidence>
<feature type="region of interest" description="Disordered" evidence="1">
    <location>
        <begin position="140"/>
        <end position="209"/>
    </location>
</feature>
<evidence type="ECO:0000256" key="1">
    <source>
        <dbReference type="SAM" id="MobiDB-lite"/>
    </source>
</evidence>
<proteinExistence type="predicted"/>
<reference evidence="2 3" key="1">
    <citation type="submission" date="2018-09" db="EMBL/GenBank/DDBJ databases">
        <authorList>
            <person name="Peiro R."/>
            <person name="Begona"/>
            <person name="Cbmso G."/>
            <person name="Lopez M."/>
            <person name="Gonzalez S."/>
        </authorList>
    </citation>
    <scope>NUCLEOTIDE SEQUENCE [LARGE SCALE GENOMIC DNA]</scope>
</reference>
<feature type="compositionally biased region" description="Polar residues" evidence="1">
    <location>
        <begin position="140"/>
        <end position="151"/>
    </location>
</feature>
<evidence type="ECO:0000313" key="3">
    <source>
        <dbReference type="Proteomes" id="UP000319462"/>
    </source>
</evidence>
<dbReference type="AlphaFoldDB" id="A0A3P3ZIE5"/>
<sequence>MSRWLPQVEHFSNLRTTFVSCEGLLKMLSCLSQSSPPMLASEEAQQLAQQPVTCRWRLPEELAASEKGSRTAQRKGVKKGSVAATRRAILSSLTSGASVETSLPLYAGVLVGVGRGLLTLLAAPVSLLCRACQAAGDTTTPRIGIDTSTFPSDEDDDNSNELFREDIADGDHEEEDMWEEEVDSSDDEAQGDARQSEAPDINGYSPHERSDRQWLLRPIGALMLPWLQTHGSEVASFFTVQEVQTLMSFLTSCAEIGACDSSAT</sequence>
<dbReference type="Proteomes" id="UP000319462">
    <property type="component" value="Chromosome 35"/>
</dbReference>
<gene>
    <name evidence="2" type="ORF">LBRM2904_35.2150</name>
</gene>
<feature type="compositionally biased region" description="Acidic residues" evidence="1">
    <location>
        <begin position="171"/>
        <end position="190"/>
    </location>
</feature>
<organism evidence="2 3">
    <name type="scientific">Leishmania braziliensis MHOM/BR/75/M2904</name>
    <dbReference type="NCBI Taxonomy" id="420245"/>
    <lineage>
        <taxon>Eukaryota</taxon>
        <taxon>Discoba</taxon>
        <taxon>Euglenozoa</taxon>
        <taxon>Kinetoplastea</taxon>
        <taxon>Metakinetoplastina</taxon>
        <taxon>Trypanosomatida</taxon>
        <taxon>Trypanosomatidae</taxon>
        <taxon>Leishmaniinae</taxon>
        <taxon>Leishmania</taxon>
        <taxon>Leishmania braziliensis species complex</taxon>
    </lineage>
</organism>
<accession>A0A3P3ZIE5</accession>
<dbReference type="EMBL" id="LS997634">
    <property type="protein sequence ID" value="SYZ70033.1"/>
    <property type="molecule type" value="Genomic_DNA"/>
</dbReference>
<protein>
    <submittedName>
        <fullName evidence="2">Hypothetical_protein</fullName>
    </submittedName>
</protein>